<proteinExistence type="predicted"/>
<evidence type="ECO:0000259" key="6">
    <source>
        <dbReference type="PROSITE" id="PS50966"/>
    </source>
</evidence>
<evidence type="ECO:0000256" key="5">
    <source>
        <dbReference type="SAM" id="MobiDB-lite"/>
    </source>
</evidence>
<evidence type="ECO:0000256" key="1">
    <source>
        <dbReference type="ARBA" id="ARBA00022723"/>
    </source>
</evidence>
<feature type="region of interest" description="Disordered" evidence="5">
    <location>
        <begin position="934"/>
        <end position="971"/>
    </location>
</feature>
<reference evidence="7" key="1">
    <citation type="submission" date="2023-07" db="EMBL/GenBank/DDBJ databases">
        <title>A chromosome-level genome assembly of Lolium multiflorum.</title>
        <authorList>
            <person name="Chen Y."/>
            <person name="Copetti D."/>
            <person name="Kolliker R."/>
            <person name="Studer B."/>
        </authorList>
    </citation>
    <scope>NUCLEOTIDE SEQUENCE</scope>
    <source>
        <strain evidence="7">02402/16</strain>
        <tissue evidence="7">Leaf</tissue>
    </source>
</reference>
<keyword evidence="3" id="KW-0862">Zinc</keyword>
<dbReference type="SMART" id="SM00575">
    <property type="entry name" value="ZnF_PMZ"/>
    <property type="match status" value="1"/>
</dbReference>
<feature type="region of interest" description="Disordered" evidence="5">
    <location>
        <begin position="856"/>
        <end position="875"/>
    </location>
</feature>
<feature type="region of interest" description="Disordered" evidence="5">
    <location>
        <begin position="992"/>
        <end position="1038"/>
    </location>
</feature>
<dbReference type="InterPro" id="IPR058594">
    <property type="entry name" value="PB1-like_dom_pln"/>
</dbReference>
<dbReference type="InterPro" id="IPR004332">
    <property type="entry name" value="Transposase_MuDR"/>
</dbReference>
<dbReference type="GO" id="GO:0008270">
    <property type="term" value="F:zinc ion binding"/>
    <property type="evidence" value="ECO:0007669"/>
    <property type="project" value="UniProtKB-KW"/>
</dbReference>
<feature type="region of interest" description="Disordered" evidence="5">
    <location>
        <begin position="819"/>
        <end position="849"/>
    </location>
</feature>
<dbReference type="Pfam" id="PF10551">
    <property type="entry name" value="MULE"/>
    <property type="match status" value="1"/>
</dbReference>
<keyword evidence="1" id="KW-0479">Metal-binding</keyword>
<gene>
    <name evidence="7" type="ORF">QYE76_009599</name>
</gene>
<evidence type="ECO:0000256" key="3">
    <source>
        <dbReference type="ARBA" id="ARBA00022833"/>
    </source>
</evidence>
<dbReference type="InterPro" id="IPR006564">
    <property type="entry name" value="Znf_PMZ"/>
</dbReference>
<dbReference type="InterPro" id="IPR007527">
    <property type="entry name" value="Znf_SWIM"/>
</dbReference>
<feature type="compositionally biased region" description="Acidic residues" evidence="5">
    <location>
        <begin position="173"/>
        <end position="188"/>
    </location>
</feature>
<comment type="caution">
    <text evidence="7">The sequence shown here is derived from an EMBL/GenBank/DDBJ whole genome shotgun (WGS) entry which is preliminary data.</text>
</comment>
<dbReference type="AlphaFoldDB" id="A0AAD8TTY2"/>
<feature type="domain" description="SWIM-type" evidence="6">
    <location>
        <begin position="684"/>
        <end position="716"/>
    </location>
</feature>
<protein>
    <recommendedName>
        <fullName evidence="6">SWIM-type domain-containing protein</fullName>
    </recommendedName>
</protein>
<feature type="region of interest" description="Disordered" evidence="5">
    <location>
        <begin position="143"/>
        <end position="191"/>
    </location>
</feature>
<name>A0AAD8TTY2_LOLMU</name>
<feature type="compositionally biased region" description="Basic and acidic residues" evidence="5">
    <location>
        <begin position="992"/>
        <end position="1036"/>
    </location>
</feature>
<dbReference type="InterPro" id="IPR018289">
    <property type="entry name" value="MULE_transposase_dom"/>
</dbReference>
<dbReference type="PANTHER" id="PTHR31973:SF191">
    <property type="entry name" value="OS05G0489400 PROTEIN"/>
    <property type="match status" value="1"/>
</dbReference>
<keyword evidence="8" id="KW-1185">Reference proteome</keyword>
<dbReference type="EMBL" id="JAUUTY010000001">
    <property type="protein sequence ID" value="KAK1692902.1"/>
    <property type="molecule type" value="Genomic_DNA"/>
</dbReference>
<sequence length="1066" mass="122484">MAPQRRPEGAQPPDYRRGSGLFSVQIHHGGYFLGHGNNRSYVGGGSVWLDNVDSDDWCPLFLENLVEDLGYEKQGRMTIYYCVPILSIDRNGLRLLEDQVDTDAMVNWVGCEKHFFNIYLDHDQSIRAIDWDDVVQFPVADLPPVISPMKPANNNKKGGQGAKKKMNLKSQSDDEDENREAQSDDDAGSDFALQDFDYDLSDDDDLYEDDVDDDEGKVKKTQVKENVKVEGDGDSEEEDMWAPDSDDDKVEMKLKTFRKEDLSNVSLHVGLKFADAAMVRAAIREYSCQNRIEIILPINDRTRINGKCRGSDTCSWNIWVSYDNRTKCWMVKTYEPRHSCRKKWNVRAFTADFIARKFMESFKADQDMNLKNFQRLVQKDWNMTRSSSKLRRARRIAMRRIYGDEEAQYSMLWDFGNELRTTNPGSSFYLALDENGRFRRCYMSLQASKVGFLEGCRPIIFLDGTHIKTRYRGQLLCAVGIDPNDCILPIAIAAVEVEDTENWTWFLETLKMDLDIVNTTPWAVMSDKQKVHFKGDALKNQLWVIARSATVVKYEKNMEHMKALNPNAHAWLDNLDPKTWVRAFQSDLAKCGILLNNNCEVFNKYFLDARELPVLAMFTRIKDQIMTRKYTKRREANTWTGPLCPKIQKKLDKHIEWSNNSFIDGSGDGLFKVGEIVATTPVDYIVDLTHKTCTCKRWEQSGIPCPHAISCMREEDWNPADYVHKCYSVEMYKKAYGPIVYPCKDNSEWVKMNGPAVLPPEYKKHVGRPTRCRRKAPYEVVTRGGGRSMSRHGTIIHCSYCSEPGHNCGGCKWKKAGLPAPNSTSMPPPPPETAQQEEHQPDSNNVNTTTVEDPVVESMSQQRTMPRQTTAMPIPESTFISAQRSTSQPEARGANTVRQGQLAEQLQAMRQQKERELEEKKTAILEARYTERLRRADEKAKKQEEETKRKEELAKVRAQEAAEKREKKRYDMELNKKARAITRQIVKDTKKELAQEKKEAEKKRKKEAEEAKKAEKQRVAEENAAKRAKYSEELRNSEVITDLGDGSGVVQVPVKRVNMFDEFRPK</sequence>
<dbReference type="PROSITE" id="PS50966">
    <property type="entry name" value="ZF_SWIM"/>
    <property type="match status" value="1"/>
</dbReference>
<evidence type="ECO:0000313" key="7">
    <source>
        <dbReference type="EMBL" id="KAK1692902.1"/>
    </source>
</evidence>
<evidence type="ECO:0000256" key="2">
    <source>
        <dbReference type="ARBA" id="ARBA00022771"/>
    </source>
</evidence>
<dbReference type="PANTHER" id="PTHR31973">
    <property type="entry name" value="POLYPROTEIN, PUTATIVE-RELATED"/>
    <property type="match status" value="1"/>
</dbReference>
<feature type="compositionally biased region" description="Polar residues" evidence="5">
    <location>
        <begin position="858"/>
        <end position="871"/>
    </location>
</feature>
<dbReference type="Proteomes" id="UP001231189">
    <property type="component" value="Unassembled WGS sequence"/>
</dbReference>
<dbReference type="Pfam" id="PF03108">
    <property type="entry name" value="DBD_Tnp_Mut"/>
    <property type="match status" value="1"/>
</dbReference>
<evidence type="ECO:0000256" key="4">
    <source>
        <dbReference type="PROSITE-ProRule" id="PRU00325"/>
    </source>
</evidence>
<accession>A0AAD8TTY2</accession>
<keyword evidence="2 4" id="KW-0863">Zinc-finger</keyword>
<evidence type="ECO:0000313" key="8">
    <source>
        <dbReference type="Proteomes" id="UP001231189"/>
    </source>
</evidence>
<dbReference type="Pfam" id="PF26130">
    <property type="entry name" value="PB1-like"/>
    <property type="match status" value="1"/>
</dbReference>
<dbReference type="Pfam" id="PF04434">
    <property type="entry name" value="SWIM"/>
    <property type="match status" value="1"/>
</dbReference>
<organism evidence="7 8">
    <name type="scientific">Lolium multiflorum</name>
    <name type="common">Italian ryegrass</name>
    <name type="synonym">Lolium perenne subsp. multiflorum</name>
    <dbReference type="NCBI Taxonomy" id="4521"/>
    <lineage>
        <taxon>Eukaryota</taxon>
        <taxon>Viridiplantae</taxon>
        <taxon>Streptophyta</taxon>
        <taxon>Embryophyta</taxon>
        <taxon>Tracheophyta</taxon>
        <taxon>Spermatophyta</taxon>
        <taxon>Magnoliopsida</taxon>
        <taxon>Liliopsida</taxon>
        <taxon>Poales</taxon>
        <taxon>Poaceae</taxon>
        <taxon>BOP clade</taxon>
        <taxon>Pooideae</taxon>
        <taxon>Poodae</taxon>
        <taxon>Poeae</taxon>
        <taxon>Poeae Chloroplast Group 2 (Poeae type)</taxon>
        <taxon>Loliodinae</taxon>
        <taxon>Loliinae</taxon>
        <taxon>Lolium</taxon>
    </lineage>
</organism>